<organism evidence="2">
    <name type="scientific">Candidatus Thiocaldithrix dubininis</name>
    <dbReference type="NCBI Taxonomy" id="3080823"/>
    <lineage>
        <taxon>Bacteria</taxon>
        <taxon>Pseudomonadati</taxon>
        <taxon>Pseudomonadota</taxon>
        <taxon>Gammaproteobacteria</taxon>
        <taxon>Thiotrichales</taxon>
        <taxon>Thiotrichaceae</taxon>
        <taxon>Candidatus Thiocaldithrix</taxon>
    </lineage>
</organism>
<keyword evidence="1" id="KW-0472">Membrane</keyword>
<keyword evidence="1" id="KW-0812">Transmembrane</keyword>
<sequence length="415" mass="45004">MFVLKQYWQKLSTKLWLRPTLSGLFAAFMAALAYWLGQRYDAVFSFDISEDSLLMLLGIFTSSMLSVATFTVSAIVTAASSASNSTTPRASQYVLNDNISQLVLSAFIGAFIYSLVGVFSLKTLHYGPTGRFVLFVGLLVFVLLVLFALINWIDHAIKLGRQSTIVGKLYDATLATLRPEIVGTLGAKTWQGGIPLQGQAVYPNKVGYITALDMQALQQAAERSNVHIIISTRPGEIAETTTPIAYISPASNADENLIHCLNTALVIDSKRQPFMDLRHNLLNLTETADRALSPGINDPGTAIHIMNIQMDLLLQWANLQNNPQCYAVQYDRLSLPAVTAEELVNDCFTPIARDGASAVEVGIRLQKVLQALARAGHPELSTAAKTMSATALELAEHSLVANAHKAKVAKAAVAV</sequence>
<protein>
    <submittedName>
        <fullName evidence="2">DUF2254 family protein</fullName>
    </submittedName>
</protein>
<proteinExistence type="predicted"/>
<dbReference type="InterPro" id="IPR018723">
    <property type="entry name" value="DUF2254_membrane"/>
</dbReference>
<feature type="transmembrane region" description="Helical" evidence="1">
    <location>
        <begin position="56"/>
        <end position="78"/>
    </location>
</feature>
<evidence type="ECO:0000256" key="1">
    <source>
        <dbReference type="SAM" id="Phobius"/>
    </source>
</evidence>
<feature type="transmembrane region" description="Helical" evidence="1">
    <location>
        <begin position="15"/>
        <end position="36"/>
    </location>
</feature>
<reference evidence="2" key="1">
    <citation type="journal article" date="2023" name="Int. J. Mol. Sci.">
        <title>Metagenomics Revealed a New Genus 'Candidatus Thiocaldithrix dubininis' gen. nov., sp. nov. and a New Species 'Candidatus Thiothrix putei' sp. nov. in the Family Thiotrichaceae, Some Members of Which Have Traits of Both Na+- and H+-Motive Energetics.</title>
        <authorList>
            <person name="Ravin N.V."/>
            <person name="Muntyan M.S."/>
            <person name="Smolyakov D.D."/>
            <person name="Rudenko T.S."/>
            <person name="Beletsky A.V."/>
            <person name="Mardanov A.V."/>
            <person name="Grabovich M.Y."/>
        </authorList>
    </citation>
    <scope>NUCLEOTIDE SEQUENCE</scope>
    <source>
        <strain evidence="2">GKL-01</strain>
    </source>
</reference>
<dbReference type="Pfam" id="PF10011">
    <property type="entry name" value="DUF2254"/>
    <property type="match status" value="1"/>
</dbReference>
<evidence type="ECO:0000313" key="2">
    <source>
        <dbReference type="EMBL" id="WGZ89933.1"/>
    </source>
</evidence>
<dbReference type="AlphaFoldDB" id="A0AA95H651"/>
<feature type="transmembrane region" description="Helical" evidence="1">
    <location>
        <begin position="132"/>
        <end position="153"/>
    </location>
</feature>
<name>A0AA95H651_9GAMM</name>
<feature type="transmembrane region" description="Helical" evidence="1">
    <location>
        <begin position="99"/>
        <end position="120"/>
    </location>
</feature>
<accession>A0AA95H651</accession>
<dbReference type="EMBL" id="CP124755">
    <property type="protein sequence ID" value="WGZ89933.1"/>
    <property type="molecule type" value="Genomic_DNA"/>
</dbReference>
<keyword evidence="1" id="KW-1133">Transmembrane helix</keyword>
<gene>
    <name evidence="2" type="ORF">QJT80_10515</name>
</gene>
<dbReference type="KEGG" id="tdu:QJT80_10515"/>
<reference evidence="2" key="2">
    <citation type="submission" date="2023-04" db="EMBL/GenBank/DDBJ databases">
        <authorList>
            <person name="Beletskiy A.V."/>
            <person name="Mardanov A.V."/>
            <person name="Ravin N.V."/>
        </authorList>
    </citation>
    <scope>NUCLEOTIDE SEQUENCE</scope>
    <source>
        <strain evidence="2">GKL-01</strain>
    </source>
</reference>
<dbReference type="Proteomes" id="UP001300672">
    <property type="component" value="Chromosome"/>
</dbReference>